<name>A0ABY4Y8B8_9GAMM</name>
<evidence type="ECO:0000259" key="1">
    <source>
        <dbReference type="Pfam" id="PF14021"/>
    </source>
</evidence>
<dbReference type="Proteomes" id="UP001057474">
    <property type="component" value="Chromosome"/>
</dbReference>
<sequence length="65" mass="7509">MPSNSCLPSAKINDPYNVYEVVKEIRNIPTGRAAPWFGKEGMAIQHELPKPVKWYLDNGYLREKF</sequence>
<evidence type="ECO:0000313" key="3">
    <source>
        <dbReference type="Proteomes" id="UP001057474"/>
    </source>
</evidence>
<dbReference type="InterPro" id="IPR025331">
    <property type="entry name" value="TNT"/>
</dbReference>
<evidence type="ECO:0000313" key="2">
    <source>
        <dbReference type="EMBL" id="USQ13712.1"/>
    </source>
</evidence>
<dbReference type="Pfam" id="PF14021">
    <property type="entry name" value="TNT"/>
    <property type="match status" value="1"/>
</dbReference>
<feature type="domain" description="TNT" evidence="1">
    <location>
        <begin position="6"/>
        <end position="63"/>
    </location>
</feature>
<organism evidence="2 3">
    <name type="scientific">Legionella lytica</name>
    <dbReference type="NCBI Taxonomy" id="96232"/>
    <lineage>
        <taxon>Bacteria</taxon>
        <taxon>Pseudomonadati</taxon>
        <taxon>Pseudomonadota</taxon>
        <taxon>Gammaproteobacteria</taxon>
        <taxon>Legionellales</taxon>
        <taxon>Legionellaceae</taxon>
        <taxon>Legionella</taxon>
    </lineage>
</organism>
<reference evidence="2" key="1">
    <citation type="submission" date="2021-03" db="EMBL/GenBank/DDBJ databases">
        <title>Legionella lytica PCM 2298.</title>
        <authorList>
            <person name="Koper P."/>
        </authorList>
    </citation>
    <scope>NUCLEOTIDE SEQUENCE</scope>
    <source>
        <strain evidence="2">PCM 2298</strain>
    </source>
</reference>
<proteinExistence type="predicted"/>
<dbReference type="EMBL" id="CP071527">
    <property type="protein sequence ID" value="USQ13712.1"/>
    <property type="molecule type" value="Genomic_DNA"/>
</dbReference>
<keyword evidence="3" id="KW-1185">Reference proteome</keyword>
<protein>
    <submittedName>
        <fullName evidence="2">TNT domain-containing protein</fullName>
    </submittedName>
</protein>
<gene>
    <name evidence="2" type="ORF">J2N86_13705</name>
</gene>
<accession>A0ABY4Y8B8</accession>